<dbReference type="Pfam" id="PF19291">
    <property type="entry name" value="TREH_N"/>
    <property type="match status" value="1"/>
</dbReference>
<dbReference type="FunCoup" id="A0A067N6M1">
    <property type="interactions" value="3"/>
</dbReference>
<evidence type="ECO:0000259" key="2">
    <source>
        <dbReference type="Pfam" id="PF19291"/>
    </source>
</evidence>
<protein>
    <submittedName>
        <fullName evidence="3">Glycoside hydrolase family 15 protein</fullName>
    </submittedName>
</protein>
<evidence type="ECO:0000313" key="4">
    <source>
        <dbReference type="Proteomes" id="UP000027195"/>
    </source>
</evidence>
<dbReference type="HOGENOM" id="CLU_010399_2_0_1"/>
<feature type="domain" description="Trehalase-like N-terminal" evidence="2">
    <location>
        <begin position="17"/>
        <end position="157"/>
    </location>
</feature>
<feature type="domain" description="GH15-like" evidence="1">
    <location>
        <begin position="301"/>
        <end position="677"/>
    </location>
</feature>
<sequence length="687" mass="77077">MLGSAPTTRDGAKRDYVDIQDHALIGNLRTAALISIDASVESFCVPNFDSPSIFARILDKDKGGHFSISPKIECKLKQSYLPSSNVLQTKFLADQGVATVTDFLPRRAEGTDDLKPLLFWLIRRVEVIRGTVPIRMECAPAFNYARSSHKTTIVADDSIAHGHPPQEKAVFESDDLSLDLRYVLDNEMDEKNPTIKLDLLDLRNQGHKGLSASCDFELAEGQIVTFILRTPPASNGQDKKPTRAQAETLGFSYDELLKGVSKMRPKDDPLLTSSLIRTLLKETNTYWQRWIGRSTYTGSWREAVHRSALALKLLTYEPTGAIVASPTFSLPEFIGGERNWDYRASWIRDSSFTLYALIRLGFTDEANAYMEFIFSRLQDKNPDGSLQIMYTIHGGKELQEIELNHLDGHKGSKPVRIGNGAADHLQLDIYGELLDCVYLGQKFGRPLGYDMWVAVRDLVDYVVENLHRADLSIWEVRSKERNFTYSKIMMWVAIDRGLRLAEKRSFPCPNRQKWYTARDNLYEEIMKKSWNAEKGFFAQSYEDLDVIDSAVLIMPLVFFCSAADPRFTSTLQWVLKSTDKGGLTSNGLVFRYDTARAEDGVGGEEGAFSLCTLWAIEALTRAGQYNKTSLPKAVAMFEDFLGYGNHCGLFSEEISPAGEGLGNAVQGFTHVTLISAAYNLSRTLGHH</sequence>
<dbReference type="PANTHER" id="PTHR31616">
    <property type="entry name" value="TREHALASE"/>
    <property type="match status" value="1"/>
</dbReference>
<dbReference type="Gene3D" id="1.50.10.10">
    <property type="match status" value="1"/>
</dbReference>
<dbReference type="GO" id="GO:0005975">
    <property type="term" value="P:carbohydrate metabolic process"/>
    <property type="evidence" value="ECO:0007669"/>
    <property type="project" value="InterPro"/>
</dbReference>
<dbReference type="InterPro" id="IPR012341">
    <property type="entry name" value="6hp_glycosidase-like_sf"/>
</dbReference>
<organism evidence="3 4">
    <name type="scientific">Botryobasidium botryosum (strain FD-172 SS1)</name>
    <dbReference type="NCBI Taxonomy" id="930990"/>
    <lineage>
        <taxon>Eukaryota</taxon>
        <taxon>Fungi</taxon>
        <taxon>Dikarya</taxon>
        <taxon>Basidiomycota</taxon>
        <taxon>Agaricomycotina</taxon>
        <taxon>Agaricomycetes</taxon>
        <taxon>Cantharellales</taxon>
        <taxon>Botryobasidiaceae</taxon>
        <taxon>Botryobasidium</taxon>
    </lineage>
</organism>
<dbReference type="InParanoid" id="A0A067N6M1"/>
<dbReference type="GO" id="GO:0004553">
    <property type="term" value="F:hydrolase activity, hydrolyzing O-glycosyl compounds"/>
    <property type="evidence" value="ECO:0007669"/>
    <property type="project" value="TreeGrafter"/>
</dbReference>
<keyword evidence="4" id="KW-1185">Reference proteome</keyword>
<dbReference type="Proteomes" id="UP000027195">
    <property type="component" value="Unassembled WGS sequence"/>
</dbReference>
<evidence type="ECO:0000259" key="1">
    <source>
        <dbReference type="Pfam" id="PF00723"/>
    </source>
</evidence>
<name>A0A067N6M1_BOTB1</name>
<accession>A0A067N6M1</accession>
<dbReference type="PANTHER" id="PTHR31616:SF0">
    <property type="entry name" value="GLUCAN 1,4-ALPHA-GLUCOSIDASE"/>
    <property type="match status" value="1"/>
</dbReference>
<dbReference type="SUPFAM" id="SSF48208">
    <property type="entry name" value="Six-hairpin glycosidases"/>
    <property type="match status" value="1"/>
</dbReference>
<dbReference type="EMBL" id="KL198019">
    <property type="protein sequence ID" value="KDQ19406.1"/>
    <property type="molecule type" value="Genomic_DNA"/>
</dbReference>
<keyword evidence="3" id="KW-0378">Hydrolase</keyword>
<dbReference type="InterPro" id="IPR011613">
    <property type="entry name" value="GH15-like"/>
</dbReference>
<dbReference type="InterPro" id="IPR045582">
    <property type="entry name" value="Trehalase-like_N"/>
</dbReference>
<dbReference type="AlphaFoldDB" id="A0A067N6M1"/>
<dbReference type="OrthoDB" id="406733at2759"/>
<evidence type="ECO:0000313" key="3">
    <source>
        <dbReference type="EMBL" id="KDQ19406.1"/>
    </source>
</evidence>
<dbReference type="Pfam" id="PF00723">
    <property type="entry name" value="Glyco_hydro_15"/>
    <property type="match status" value="1"/>
</dbReference>
<proteinExistence type="predicted"/>
<reference evidence="4" key="1">
    <citation type="journal article" date="2014" name="Proc. Natl. Acad. Sci. U.S.A.">
        <title>Extensive sampling of basidiomycete genomes demonstrates inadequacy of the white-rot/brown-rot paradigm for wood decay fungi.</title>
        <authorList>
            <person name="Riley R."/>
            <person name="Salamov A.A."/>
            <person name="Brown D.W."/>
            <person name="Nagy L.G."/>
            <person name="Floudas D."/>
            <person name="Held B.W."/>
            <person name="Levasseur A."/>
            <person name="Lombard V."/>
            <person name="Morin E."/>
            <person name="Otillar R."/>
            <person name="Lindquist E.A."/>
            <person name="Sun H."/>
            <person name="LaButti K.M."/>
            <person name="Schmutz J."/>
            <person name="Jabbour D."/>
            <person name="Luo H."/>
            <person name="Baker S.E."/>
            <person name="Pisabarro A.G."/>
            <person name="Walton J.D."/>
            <person name="Blanchette R.A."/>
            <person name="Henrissat B."/>
            <person name="Martin F."/>
            <person name="Cullen D."/>
            <person name="Hibbett D.S."/>
            <person name="Grigoriev I.V."/>
        </authorList>
    </citation>
    <scope>NUCLEOTIDE SEQUENCE [LARGE SCALE GENOMIC DNA]</scope>
    <source>
        <strain evidence="4">FD-172 SS1</strain>
    </source>
</reference>
<gene>
    <name evidence="3" type="ORF">BOTBODRAFT_27993</name>
</gene>
<dbReference type="InterPro" id="IPR008928">
    <property type="entry name" value="6-hairpin_glycosidase_sf"/>
</dbReference>